<evidence type="ECO:0000313" key="11">
    <source>
        <dbReference type="Proteomes" id="UP000235777"/>
    </source>
</evidence>
<dbReference type="PANTHER" id="PTHR21716:SF53">
    <property type="entry name" value="PERMEASE PERM-RELATED"/>
    <property type="match status" value="1"/>
</dbReference>
<feature type="transmembrane region" description="Helical" evidence="9">
    <location>
        <begin position="46"/>
        <end position="65"/>
    </location>
</feature>
<dbReference type="PANTHER" id="PTHR21716">
    <property type="entry name" value="TRANSMEMBRANE PROTEIN"/>
    <property type="match status" value="1"/>
</dbReference>
<dbReference type="InterPro" id="IPR002549">
    <property type="entry name" value="AI-2E-like"/>
</dbReference>
<name>A0A2N7WZK2_9BURK</name>
<dbReference type="Pfam" id="PF01594">
    <property type="entry name" value="AI-2E_transport"/>
    <property type="match status" value="2"/>
</dbReference>
<evidence type="ECO:0000256" key="2">
    <source>
        <dbReference type="ARBA" id="ARBA00009773"/>
    </source>
</evidence>
<keyword evidence="7 9" id="KW-0472">Membrane</keyword>
<gene>
    <name evidence="10" type="ORF">C0Z20_20580</name>
</gene>
<evidence type="ECO:0000256" key="8">
    <source>
        <dbReference type="SAM" id="MobiDB-lite"/>
    </source>
</evidence>
<feature type="transmembrane region" description="Helical" evidence="9">
    <location>
        <begin position="77"/>
        <end position="99"/>
    </location>
</feature>
<comment type="similarity">
    <text evidence="2">Belongs to the autoinducer-2 exporter (AI-2E) (TC 2.A.86) family.</text>
</comment>
<keyword evidence="3" id="KW-0813">Transport</keyword>
<protein>
    <submittedName>
        <fullName evidence="10">AI-2E family transporter</fullName>
    </submittedName>
</protein>
<proteinExistence type="inferred from homology"/>
<evidence type="ECO:0000256" key="1">
    <source>
        <dbReference type="ARBA" id="ARBA00004651"/>
    </source>
</evidence>
<sequence>MSGPLPPRRSSDRGPPPEVPGLRALTSLVAGVVVIVALYFGRAVLMPITLAVLLSFVLAPFATSLRRAGLGHVPSVIAAVLVALCVLAATSVLIGAQVAQLAGDLPRYEAAVERKAKTLHEETIGRADALLRRATAALRHIARTPEPPSTDDRSANSSDRPPMPVEVLEPRPSSFQLVQRFVAPVVSPLATAGIVAVVAIFILLQREDLRDRLIRLFGVRDLHRTTTAMDEAARRLSRYFLVQVAVNASVGTLISIGLALIGVPGALLFGVITALLRFVPYVGAWIAALLAVILAAAIGPSWWMMIWTAIVFVAVELAAGQFVEPLLYGHSTGLSPFAVIIAAIFWGWIWGPVGLLLSTPLTLCLVTLGRHVERVAFLDVLFGNHPVLTPGENLYQRLLANDAPDALAQAATMLEKTSLEAWYDTVMLECLRLACDDVARGVVPPGQLTAVRTAALGVIGELAPAGSPSVAVAPRKRSKAEARRGPLNDTAHEAPDERAPVLCVKGRGEFDGLAATILVQLLQRRGIEVIAVSAERYLRRRGEEARISRDKVVCLVTLEWRESPPHLRNLVSRLQALSPDLVMGIAFAEDRNAARHSAQTQPEAAGPVKEPAIGSFAALADACAEVLRTRSMLNETGNGNGNAGAKGNQQIAKAL</sequence>
<keyword evidence="6 9" id="KW-1133">Transmembrane helix</keyword>
<feature type="transmembrane region" description="Helical" evidence="9">
    <location>
        <begin position="305"/>
        <end position="323"/>
    </location>
</feature>
<evidence type="ECO:0000256" key="4">
    <source>
        <dbReference type="ARBA" id="ARBA00022475"/>
    </source>
</evidence>
<evidence type="ECO:0000256" key="5">
    <source>
        <dbReference type="ARBA" id="ARBA00022692"/>
    </source>
</evidence>
<keyword evidence="4" id="KW-1003">Cell membrane</keyword>
<dbReference type="OrthoDB" id="9816139at2"/>
<dbReference type="RefSeq" id="WP_018443571.1">
    <property type="nucleotide sequence ID" value="NZ_PNYC01000014.1"/>
</dbReference>
<reference evidence="10 11" key="1">
    <citation type="submission" date="2018-01" db="EMBL/GenBank/DDBJ databases">
        <title>Whole genome analyses suggest that Burkholderia sensu lato contains two further novel genera in the rhizoxinica-symbiotica group Mycetohabitans gen. nov., and Trinickia gen. nov.: implications for the evolution of diazotrophy and nodulation in the Burkholderiaceae.</title>
        <authorList>
            <person name="Estrada-de los Santos P."/>
            <person name="Palmer M."/>
            <person name="Chavez-Ramirez B."/>
            <person name="Beukes C."/>
            <person name="Steenkamp E.T."/>
            <person name="Hirsch A.M."/>
            <person name="Manyaka P."/>
            <person name="Maluk M."/>
            <person name="Lafos M."/>
            <person name="Crook M."/>
            <person name="Gross E."/>
            <person name="Simon M.F."/>
            <person name="Bueno dos Reis Junior F."/>
            <person name="Poole P.S."/>
            <person name="Venter S.N."/>
            <person name="James E.K."/>
        </authorList>
    </citation>
    <scope>NUCLEOTIDE SEQUENCE [LARGE SCALE GENOMIC DNA]</scope>
    <source>
        <strain evidence="10 11">JPY 581</strain>
    </source>
</reference>
<evidence type="ECO:0000256" key="3">
    <source>
        <dbReference type="ARBA" id="ARBA00022448"/>
    </source>
</evidence>
<evidence type="ECO:0000256" key="7">
    <source>
        <dbReference type="ARBA" id="ARBA00023136"/>
    </source>
</evidence>
<keyword evidence="11" id="KW-1185">Reference proteome</keyword>
<organism evidence="10 11">
    <name type="scientific">Trinickia symbiotica</name>
    <dbReference type="NCBI Taxonomy" id="863227"/>
    <lineage>
        <taxon>Bacteria</taxon>
        <taxon>Pseudomonadati</taxon>
        <taxon>Pseudomonadota</taxon>
        <taxon>Betaproteobacteria</taxon>
        <taxon>Burkholderiales</taxon>
        <taxon>Burkholderiaceae</taxon>
        <taxon>Trinickia</taxon>
    </lineage>
</organism>
<feature type="transmembrane region" description="Helical" evidence="9">
    <location>
        <begin position="181"/>
        <end position="204"/>
    </location>
</feature>
<feature type="region of interest" description="Disordered" evidence="8">
    <location>
        <begin position="635"/>
        <end position="655"/>
    </location>
</feature>
<evidence type="ECO:0000313" key="10">
    <source>
        <dbReference type="EMBL" id="PMS34807.1"/>
    </source>
</evidence>
<feature type="region of interest" description="Disordered" evidence="8">
    <location>
        <begin position="466"/>
        <end position="494"/>
    </location>
</feature>
<dbReference type="GO" id="GO:0005886">
    <property type="term" value="C:plasma membrane"/>
    <property type="evidence" value="ECO:0007669"/>
    <property type="project" value="UniProtKB-SubCell"/>
</dbReference>
<evidence type="ECO:0000256" key="9">
    <source>
        <dbReference type="SAM" id="Phobius"/>
    </source>
</evidence>
<accession>A0A2N7WZK2</accession>
<feature type="transmembrane region" description="Helical" evidence="9">
    <location>
        <begin position="335"/>
        <end position="368"/>
    </location>
</feature>
<dbReference type="STRING" id="863227.GCA_000373005_04955"/>
<feature type="compositionally biased region" description="Basic and acidic residues" evidence="8">
    <location>
        <begin position="479"/>
        <end position="494"/>
    </location>
</feature>
<dbReference type="EMBL" id="PNYC01000014">
    <property type="protein sequence ID" value="PMS34807.1"/>
    <property type="molecule type" value="Genomic_DNA"/>
</dbReference>
<comment type="caution">
    <text evidence="10">The sequence shown here is derived from an EMBL/GenBank/DDBJ whole genome shotgun (WGS) entry which is preliminary data.</text>
</comment>
<evidence type="ECO:0000256" key="6">
    <source>
        <dbReference type="ARBA" id="ARBA00022989"/>
    </source>
</evidence>
<feature type="transmembrane region" description="Helical" evidence="9">
    <location>
        <begin position="21"/>
        <end position="40"/>
    </location>
</feature>
<feature type="region of interest" description="Disordered" evidence="8">
    <location>
        <begin position="141"/>
        <end position="166"/>
    </location>
</feature>
<feature type="transmembrane region" description="Helical" evidence="9">
    <location>
        <begin position="278"/>
        <end position="298"/>
    </location>
</feature>
<dbReference type="Proteomes" id="UP000235777">
    <property type="component" value="Unassembled WGS sequence"/>
</dbReference>
<keyword evidence="5 9" id="KW-0812">Transmembrane</keyword>
<feature type="transmembrane region" description="Helical" evidence="9">
    <location>
        <begin position="239"/>
        <end position="272"/>
    </location>
</feature>
<comment type="subcellular location">
    <subcellularLocation>
        <location evidence="1">Cell membrane</location>
        <topology evidence="1">Multi-pass membrane protein</topology>
    </subcellularLocation>
</comment>
<dbReference type="AlphaFoldDB" id="A0A2N7WZK2"/>